<evidence type="ECO:0000313" key="2">
    <source>
        <dbReference type="Proteomes" id="UP000692954"/>
    </source>
</evidence>
<proteinExistence type="predicted"/>
<dbReference type="AlphaFoldDB" id="A0A8S1M1F2"/>
<name>A0A8S1M1F2_9CILI</name>
<accession>A0A8S1M1F2</accession>
<sequence>MELIEEHISNNNFHQLRLLMQYPTKQNHMFQFIQTNPTWLLNIPFDQINFLYFQQWLTNFITANQNNAQFILHNFQIQIYKQILLDSKDLKIHKAYLIFIHNMLKNTIDKQYFLFQSFFKDLTIFIINQSLTSQNPEILEWLTYCFVNIFHETYQQSYLQLLYHNDMQLFDFIFQLLQKTIDDKVYPSLIHNYLPISQDIQSLYSNHNKIGIQLSIQDLQFLIHSDLPPLHKFKFYSLITFMGGYNPQIQTLFYPQQFKESLSQVATQQNDELISIFLRFIANMVHINKTVWEELKNNLTSLDPIIHFTNVNNSHQQREWATLIIRNLCDCEELRDYLQNYK</sequence>
<dbReference type="OrthoDB" id="284971at2759"/>
<dbReference type="Proteomes" id="UP000692954">
    <property type="component" value="Unassembled WGS sequence"/>
</dbReference>
<evidence type="ECO:0000313" key="1">
    <source>
        <dbReference type="EMBL" id="CAD8070736.1"/>
    </source>
</evidence>
<protein>
    <submittedName>
        <fullName evidence="1">Uncharacterized protein</fullName>
    </submittedName>
</protein>
<gene>
    <name evidence="1" type="ORF">PSON_ATCC_30995.1.T0270144</name>
</gene>
<dbReference type="EMBL" id="CAJJDN010000027">
    <property type="protein sequence ID" value="CAD8070736.1"/>
    <property type="molecule type" value="Genomic_DNA"/>
</dbReference>
<organism evidence="1 2">
    <name type="scientific">Paramecium sonneborni</name>
    <dbReference type="NCBI Taxonomy" id="65129"/>
    <lineage>
        <taxon>Eukaryota</taxon>
        <taxon>Sar</taxon>
        <taxon>Alveolata</taxon>
        <taxon>Ciliophora</taxon>
        <taxon>Intramacronucleata</taxon>
        <taxon>Oligohymenophorea</taxon>
        <taxon>Peniculida</taxon>
        <taxon>Parameciidae</taxon>
        <taxon>Paramecium</taxon>
    </lineage>
</organism>
<comment type="caution">
    <text evidence="1">The sequence shown here is derived from an EMBL/GenBank/DDBJ whole genome shotgun (WGS) entry which is preliminary data.</text>
</comment>
<keyword evidence="2" id="KW-1185">Reference proteome</keyword>
<reference evidence="1" key="1">
    <citation type="submission" date="2021-01" db="EMBL/GenBank/DDBJ databases">
        <authorList>
            <consortium name="Genoscope - CEA"/>
            <person name="William W."/>
        </authorList>
    </citation>
    <scope>NUCLEOTIDE SEQUENCE</scope>
</reference>